<gene>
    <name evidence="1" type="ORF">QE152_g14016</name>
</gene>
<accession>A0AAW1LBE1</accession>
<dbReference type="EMBL" id="JASPKY010000138">
    <property type="protein sequence ID" value="KAK9731038.1"/>
    <property type="molecule type" value="Genomic_DNA"/>
</dbReference>
<proteinExistence type="predicted"/>
<evidence type="ECO:0000313" key="2">
    <source>
        <dbReference type="Proteomes" id="UP001458880"/>
    </source>
</evidence>
<dbReference type="Proteomes" id="UP001458880">
    <property type="component" value="Unassembled WGS sequence"/>
</dbReference>
<comment type="caution">
    <text evidence="1">The sequence shown here is derived from an EMBL/GenBank/DDBJ whole genome shotgun (WGS) entry which is preliminary data.</text>
</comment>
<reference evidence="1 2" key="1">
    <citation type="journal article" date="2024" name="BMC Genomics">
        <title>De novo assembly and annotation of Popillia japonica's genome with initial clues to its potential as an invasive pest.</title>
        <authorList>
            <person name="Cucini C."/>
            <person name="Boschi S."/>
            <person name="Funari R."/>
            <person name="Cardaioli E."/>
            <person name="Iannotti N."/>
            <person name="Marturano G."/>
            <person name="Paoli F."/>
            <person name="Bruttini M."/>
            <person name="Carapelli A."/>
            <person name="Frati F."/>
            <person name="Nardi F."/>
        </authorList>
    </citation>
    <scope>NUCLEOTIDE SEQUENCE [LARGE SCALE GENOMIC DNA]</scope>
    <source>
        <strain evidence="1">DMR45628</strain>
    </source>
</reference>
<organism evidence="1 2">
    <name type="scientific">Popillia japonica</name>
    <name type="common">Japanese beetle</name>
    <dbReference type="NCBI Taxonomy" id="7064"/>
    <lineage>
        <taxon>Eukaryota</taxon>
        <taxon>Metazoa</taxon>
        <taxon>Ecdysozoa</taxon>
        <taxon>Arthropoda</taxon>
        <taxon>Hexapoda</taxon>
        <taxon>Insecta</taxon>
        <taxon>Pterygota</taxon>
        <taxon>Neoptera</taxon>
        <taxon>Endopterygota</taxon>
        <taxon>Coleoptera</taxon>
        <taxon>Polyphaga</taxon>
        <taxon>Scarabaeiformia</taxon>
        <taxon>Scarabaeidae</taxon>
        <taxon>Rutelinae</taxon>
        <taxon>Popillia</taxon>
    </lineage>
</organism>
<sequence length="94" mass="10863">MKQETEHNKPSVPLTYCSATLTLRLRGPWLKSIFFHNKIIENGGYNVSGRTDIINCYKENGIQVGPLFLVPNDVQWLKVSLLLYGRKPRIKEKF</sequence>
<evidence type="ECO:0000313" key="1">
    <source>
        <dbReference type="EMBL" id="KAK9731038.1"/>
    </source>
</evidence>
<dbReference type="AlphaFoldDB" id="A0AAW1LBE1"/>
<keyword evidence="2" id="KW-1185">Reference proteome</keyword>
<protein>
    <submittedName>
        <fullName evidence="1">Uncharacterized protein</fullName>
    </submittedName>
</protein>
<name>A0AAW1LBE1_POPJA</name>